<dbReference type="Pfam" id="PF16363">
    <property type="entry name" value="GDP_Man_Dehyd"/>
    <property type="match status" value="1"/>
</dbReference>
<evidence type="ECO:0000313" key="2">
    <source>
        <dbReference type="EMBL" id="HHP81824.1"/>
    </source>
</evidence>
<dbReference type="NCBIfam" id="TIGR04180">
    <property type="entry name" value="EDH_00030"/>
    <property type="match status" value="1"/>
</dbReference>
<dbReference type="GO" id="GO:0016831">
    <property type="term" value="F:carboxy-lyase activity"/>
    <property type="evidence" value="ECO:0007669"/>
    <property type="project" value="InterPro"/>
</dbReference>
<gene>
    <name evidence="2" type="ORF">ENM84_04080</name>
</gene>
<protein>
    <submittedName>
        <fullName evidence="2">SDR family NAD(P)-dependent oxidoreductase</fullName>
    </submittedName>
</protein>
<dbReference type="Gene3D" id="3.40.50.720">
    <property type="entry name" value="NAD(P)-binding Rossmann-like Domain"/>
    <property type="match status" value="1"/>
</dbReference>
<feature type="domain" description="NAD(P)-binding" evidence="1">
    <location>
        <begin position="9"/>
        <end position="310"/>
    </location>
</feature>
<dbReference type="EMBL" id="DRZI01000173">
    <property type="protein sequence ID" value="HHP81824.1"/>
    <property type="molecule type" value="Genomic_DNA"/>
</dbReference>
<reference evidence="2" key="1">
    <citation type="journal article" date="2020" name="mSystems">
        <title>Genome- and Community-Level Interaction Insights into Carbon Utilization and Element Cycling Functions of Hydrothermarchaeota in Hydrothermal Sediment.</title>
        <authorList>
            <person name="Zhou Z."/>
            <person name="Liu Y."/>
            <person name="Xu W."/>
            <person name="Pan J."/>
            <person name="Luo Z.H."/>
            <person name="Li M."/>
        </authorList>
    </citation>
    <scope>NUCLEOTIDE SEQUENCE [LARGE SCALE GENOMIC DNA]</scope>
    <source>
        <strain evidence="2">SpSt-1121</strain>
    </source>
</reference>
<dbReference type="InterPro" id="IPR036291">
    <property type="entry name" value="NAD(P)-bd_dom_sf"/>
</dbReference>
<dbReference type="PANTHER" id="PTHR43000">
    <property type="entry name" value="DTDP-D-GLUCOSE 4,6-DEHYDRATASE-RELATED"/>
    <property type="match status" value="1"/>
</dbReference>
<proteinExistence type="predicted"/>
<evidence type="ECO:0000259" key="1">
    <source>
        <dbReference type="Pfam" id="PF16363"/>
    </source>
</evidence>
<dbReference type="CDD" id="cd05257">
    <property type="entry name" value="Arna_like_SDR_e"/>
    <property type="match status" value="1"/>
</dbReference>
<sequence>MILKGKKVLVTGAGGFIGSHLVERLLHEGCEVRAIVKYNSLNSWGWLDRLDKNILQNIQVFSGDIRDSNWVRKVIKGMDVVFHLAALISIPYSYHSPESYIETNIKGTLNVLQACLDFQVERVIVTSTSEVYGTAKFIPITEDHPKQAQSPYSASKIGADYIAESFYRSFNLPVIIVRPFNTYGPRQSARAVIPTIITQLLSGYKEIRLGSLYPTRDFVYVGDTVEGFIRIAQCDEAIGQEVNIATQREISIKELAEKIINMINPSAKIISEDIRVRPKNSEVERLLGSNEKLKKLTGWVPQVTLEEGLKLTIDWFKDENNLKLYKAWLYNV</sequence>
<accession>A0A7C5XK53</accession>
<dbReference type="InterPro" id="IPR045869">
    <property type="entry name" value="Arna-like_SDR_e"/>
</dbReference>
<dbReference type="InterPro" id="IPR016040">
    <property type="entry name" value="NAD(P)-bd_dom"/>
</dbReference>
<dbReference type="InterPro" id="IPR026390">
    <property type="entry name" value="LegB-like"/>
</dbReference>
<comment type="caution">
    <text evidence="2">The sequence shown here is derived from an EMBL/GenBank/DDBJ whole genome shotgun (WGS) entry which is preliminary data.</text>
</comment>
<name>A0A7C5XK53_9CREN</name>
<dbReference type="AlphaFoldDB" id="A0A7C5XK53"/>
<dbReference type="SUPFAM" id="SSF51735">
    <property type="entry name" value="NAD(P)-binding Rossmann-fold domains"/>
    <property type="match status" value="1"/>
</dbReference>
<dbReference type="Gene3D" id="3.90.25.10">
    <property type="entry name" value="UDP-galactose 4-epimerase, domain 1"/>
    <property type="match status" value="1"/>
</dbReference>
<organism evidence="2">
    <name type="scientific">Ignisphaera aggregans</name>
    <dbReference type="NCBI Taxonomy" id="334771"/>
    <lineage>
        <taxon>Archaea</taxon>
        <taxon>Thermoproteota</taxon>
        <taxon>Thermoprotei</taxon>
        <taxon>Desulfurococcales</taxon>
        <taxon>Desulfurococcaceae</taxon>
        <taxon>Ignisphaera</taxon>
    </lineage>
</organism>